<dbReference type="EMBL" id="JAPDRQ010000092">
    <property type="protein sequence ID" value="KAJ9655651.1"/>
    <property type="molecule type" value="Genomic_DNA"/>
</dbReference>
<reference evidence="1" key="1">
    <citation type="submission" date="2022-10" db="EMBL/GenBank/DDBJ databases">
        <title>Culturing micro-colonial fungi from biological soil crusts in the Mojave desert and describing Neophaeococcomyces mojavensis, and introducing the new genera and species Taxawa tesnikishii.</title>
        <authorList>
            <person name="Kurbessoian T."/>
            <person name="Stajich J.E."/>
        </authorList>
    </citation>
    <scope>NUCLEOTIDE SEQUENCE</scope>
    <source>
        <strain evidence="1">JES_112</strain>
    </source>
</reference>
<evidence type="ECO:0000313" key="2">
    <source>
        <dbReference type="Proteomes" id="UP001172386"/>
    </source>
</evidence>
<name>A0ACC3A5R4_9EURO</name>
<comment type="caution">
    <text evidence="1">The sequence shown here is derived from an EMBL/GenBank/DDBJ whole genome shotgun (WGS) entry which is preliminary data.</text>
</comment>
<accession>A0ACC3A5R4</accession>
<gene>
    <name evidence="1" type="ORF">H2198_005549</name>
</gene>
<dbReference type="Proteomes" id="UP001172386">
    <property type="component" value="Unassembled WGS sequence"/>
</dbReference>
<sequence length="232" mass="25917">MLIEDEKAKVDAGGKGNQMKLLALRNERARHLELVALFTQEMKIVGKSEPIDQAGVKELVDHLYNLKHFGKNLEHLKISIAEIHNATNREPPHRVQDRSRKRWTDPLSYLTSGFSYQPTQRLLQHSAPASATSSPTGYGFASGSMRKVRPPILRQTKPATVPSRDALPTGSPPPVPFQNDPGLETMPTEARRQRPSITSLNLSGENEGCLVFSCTWKRTITTVALMRKPTWC</sequence>
<evidence type="ECO:0000313" key="1">
    <source>
        <dbReference type="EMBL" id="KAJ9655651.1"/>
    </source>
</evidence>
<proteinExistence type="predicted"/>
<organism evidence="1 2">
    <name type="scientific">Neophaeococcomyces mojaviensis</name>
    <dbReference type="NCBI Taxonomy" id="3383035"/>
    <lineage>
        <taxon>Eukaryota</taxon>
        <taxon>Fungi</taxon>
        <taxon>Dikarya</taxon>
        <taxon>Ascomycota</taxon>
        <taxon>Pezizomycotina</taxon>
        <taxon>Eurotiomycetes</taxon>
        <taxon>Chaetothyriomycetidae</taxon>
        <taxon>Chaetothyriales</taxon>
        <taxon>Chaetothyriales incertae sedis</taxon>
        <taxon>Neophaeococcomyces</taxon>
    </lineage>
</organism>
<protein>
    <submittedName>
        <fullName evidence="1">Uncharacterized protein</fullName>
    </submittedName>
</protein>
<keyword evidence="2" id="KW-1185">Reference proteome</keyword>